<feature type="compositionally biased region" description="Polar residues" evidence="1">
    <location>
        <begin position="39"/>
        <end position="54"/>
    </location>
</feature>
<dbReference type="PANTHER" id="PTHR31964">
    <property type="entry name" value="ADENINE NUCLEOTIDE ALPHA HYDROLASES-LIKE SUPERFAMILY PROTEIN"/>
    <property type="match status" value="1"/>
</dbReference>
<evidence type="ECO:0000313" key="3">
    <source>
        <dbReference type="EMBL" id="KNC98992.1"/>
    </source>
</evidence>
<dbReference type="EMBL" id="KQ257459">
    <property type="protein sequence ID" value="KNC98992.1"/>
    <property type="molecule type" value="Genomic_DNA"/>
</dbReference>
<dbReference type="VEuPathDB" id="FungiDB:SPPG_05943"/>
<dbReference type="InterPro" id="IPR006015">
    <property type="entry name" value="Universal_stress_UspA"/>
</dbReference>
<keyword evidence="4" id="KW-1185">Reference proteome</keyword>
<proteinExistence type="predicted"/>
<dbReference type="RefSeq" id="XP_016607032.1">
    <property type="nucleotide sequence ID" value="XM_016754151.1"/>
</dbReference>
<gene>
    <name evidence="3" type="ORF">SPPG_05943</name>
</gene>
<feature type="region of interest" description="Disordered" evidence="1">
    <location>
        <begin position="35"/>
        <end position="55"/>
    </location>
</feature>
<dbReference type="PRINTS" id="PR01438">
    <property type="entry name" value="UNVRSLSTRESS"/>
</dbReference>
<feature type="domain" description="UspA" evidence="2">
    <location>
        <begin position="59"/>
        <end position="195"/>
    </location>
</feature>
<dbReference type="Proteomes" id="UP000053201">
    <property type="component" value="Unassembled WGS sequence"/>
</dbReference>
<dbReference type="Gene3D" id="3.40.50.620">
    <property type="entry name" value="HUPs"/>
    <property type="match status" value="1"/>
</dbReference>
<sequence>MADTLSLQESIANPTAYPVTDLGQTMYSNAEPLLRTRTGETSGPPSAQTPTFSPLSGGRHLLVGVDDSEYSIEALKFAFTGYAKEGDRMTVVKAISPLPGQFGPNLPGDYRRDKMIELYEEVGKIRIEVGAERIPYRVDIRYGDPREILIEASKQIHPTCIIVGSRGRSGLTSMFLGSVSLYVLQNADYPVLIVKKGAFSTLIKPPPGRRASAVF</sequence>
<dbReference type="OMA" id="FLMIHAT"/>
<accession>A0A0L0HCV6</accession>
<dbReference type="CDD" id="cd23659">
    <property type="entry name" value="USP_At3g01520-like"/>
    <property type="match status" value="1"/>
</dbReference>
<protein>
    <recommendedName>
        <fullName evidence="2">UspA domain-containing protein</fullName>
    </recommendedName>
</protein>
<evidence type="ECO:0000259" key="2">
    <source>
        <dbReference type="Pfam" id="PF00582"/>
    </source>
</evidence>
<dbReference type="OrthoDB" id="843225at2759"/>
<dbReference type="GeneID" id="27689284"/>
<dbReference type="PANTHER" id="PTHR31964:SF113">
    <property type="entry name" value="USPA DOMAIN-CONTAINING PROTEIN"/>
    <property type="match status" value="1"/>
</dbReference>
<dbReference type="Pfam" id="PF00582">
    <property type="entry name" value="Usp"/>
    <property type="match status" value="1"/>
</dbReference>
<evidence type="ECO:0000256" key="1">
    <source>
        <dbReference type="SAM" id="MobiDB-lite"/>
    </source>
</evidence>
<dbReference type="STRING" id="645134.A0A0L0HCV6"/>
<dbReference type="InParanoid" id="A0A0L0HCV6"/>
<evidence type="ECO:0000313" key="4">
    <source>
        <dbReference type="Proteomes" id="UP000053201"/>
    </source>
</evidence>
<reference evidence="3 4" key="1">
    <citation type="submission" date="2009-08" db="EMBL/GenBank/DDBJ databases">
        <title>The Genome Sequence of Spizellomyces punctatus strain DAOM BR117.</title>
        <authorList>
            <consortium name="The Broad Institute Genome Sequencing Platform"/>
            <person name="Russ C."/>
            <person name="Cuomo C."/>
            <person name="Shea T."/>
            <person name="Young S.K."/>
            <person name="Zeng Q."/>
            <person name="Koehrsen M."/>
            <person name="Haas B."/>
            <person name="Borodovsky M."/>
            <person name="Guigo R."/>
            <person name="Alvarado L."/>
            <person name="Berlin A."/>
            <person name="Bochicchio J."/>
            <person name="Borenstein D."/>
            <person name="Chapman S."/>
            <person name="Chen Z."/>
            <person name="Engels R."/>
            <person name="Freedman E."/>
            <person name="Gellesch M."/>
            <person name="Goldberg J."/>
            <person name="Griggs A."/>
            <person name="Gujja S."/>
            <person name="Heiman D."/>
            <person name="Hepburn T."/>
            <person name="Howarth C."/>
            <person name="Jen D."/>
            <person name="Larson L."/>
            <person name="Lewis B."/>
            <person name="Mehta T."/>
            <person name="Park D."/>
            <person name="Pearson M."/>
            <person name="Roberts A."/>
            <person name="Saif S."/>
            <person name="Shenoy N."/>
            <person name="Sisk P."/>
            <person name="Stolte C."/>
            <person name="Sykes S."/>
            <person name="Thomson T."/>
            <person name="Walk T."/>
            <person name="White J."/>
            <person name="Yandava C."/>
            <person name="Burger G."/>
            <person name="Gray M.W."/>
            <person name="Holland P.W.H."/>
            <person name="King N."/>
            <person name="Lang F.B.F."/>
            <person name="Roger A.J."/>
            <person name="Ruiz-Trillo I."/>
            <person name="Lander E."/>
            <person name="Nusbaum C."/>
        </authorList>
    </citation>
    <scope>NUCLEOTIDE SEQUENCE [LARGE SCALE GENOMIC DNA]</scope>
    <source>
        <strain evidence="3 4">DAOM BR117</strain>
    </source>
</reference>
<dbReference type="InterPro" id="IPR014729">
    <property type="entry name" value="Rossmann-like_a/b/a_fold"/>
</dbReference>
<dbReference type="InterPro" id="IPR006016">
    <property type="entry name" value="UspA"/>
</dbReference>
<organism evidence="3 4">
    <name type="scientific">Spizellomyces punctatus (strain DAOM BR117)</name>
    <dbReference type="NCBI Taxonomy" id="645134"/>
    <lineage>
        <taxon>Eukaryota</taxon>
        <taxon>Fungi</taxon>
        <taxon>Fungi incertae sedis</taxon>
        <taxon>Chytridiomycota</taxon>
        <taxon>Chytridiomycota incertae sedis</taxon>
        <taxon>Chytridiomycetes</taxon>
        <taxon>Spizellomycetales</taxon>
        <taxon>Spizellomycetaceae</taxon>
        <taxon>Spizellomyces</taxon>
    </lineage>
</organism>
<dbReference type="SUPFAM" id="SSF52402">
    <property type="entry name" value="Adenine nucleotide alpha hydrolases-like"/>
    <property type="match status" value="1"/>
</dbReference>
<name>A0A0L0HCV6_SPIPD</name>
<dbReference type="AlphaFoldDB" id="A0A0L0HCV6"/>